<dbReference type="VEuPathDB" id="CryptoDB:Cvel_31567"/>
<dbReference type="InterPro" id="IPR002110">
    <property type="entry name" value="Ankyrin_rpt"/>
</dbReference>
<keyword evidence="1" id="KW-0677">Repeat</keyword>
<dbReference type="InterPro" id="IPR036770">
    <property type="entry name" value="Ankyrin_rpt-contain_sf"/>
</dbReference>
<dbReference type="Pfam" id="PF12796">
    <property type="entry name" value="Ank_2"/>
    <property type="match status" value="1"/>
</dbReference>
<protein>
    <submittedName>
        <fullName evidence="5">Uncharacterized protein</fullName>
    </submittedName>
</protein>
<dbReference type="SMART" id="SM00248">
    <property type="entry name" value="ANK"/>
    <property type="match status" value="4"/>
</dbReference>
<evidence type="ECO:0000313" key="5">
    <source>
        <dbReference type="EMBL" id="CEM47813.1"/>
    </source>
</evidence>
<dbReference type="EMBL" id="CDMZ01003850">
    <property type="protein sequence ID" value="CEM47813.1"/>
    <property type="molecule type" value="Genomic_DNA"/>
</dbReference>
<dbReference type="PROSITE" id="PS50088">
    <property type="entry name" value="ANK_REPEAT"/>
    <property type="match status" value="1"/>
</dbReference>
<evidence type="ECO:0000256" key="2">
    <source>
        <dbReference type="ARBA" id="ARBA00023043"/>
    </source>
</evidence>
<proteinExistence type="predicted"/>
<dbReference type="PANTHER" id="PTHR24180:SF45">
    <property type="entry name" value="POLY [ADP-RIBOSE] POLYMERASE TANKYRASE"/>
    <property type="match status" value="1"/>
</dbReference>
<sequence>MSEANKESGEPLTPDSDQGQTQGTEASAAKTEGGKGKRRGLTGAQKLRAFVRSCALGETEAIDEAVINGISPTDPVIFSSEPAARRFVSEIWKELLGSREKGKEKGKSEGKRESKPESPNVFFLQCPRILQKETEVQSTPKKKTTQRLVFPHLSGLLAACLCGNVSTVSRLLQTHNADVKAKVNGKTVLHYVCEKEKGKGDADLQILRLLLQAGVDASEQTPNGLPPSRTRNAFAEDRPHERAIENHPSHKCAKSHSASVSLVRWALDTLPYIGRSGNTAGKALWEVWQRRRRPCGPDVLNSFLSCSPREGAVEEAVREEDTRGDGLLHAVVRRWKKRLDSHGQTPLLALLRLPSIPGWALHQIPPWYLLMIKKWGDPSQADFTGKPPFVDAARRFASLPPIFQDPERLLSGDLEGKNVLHHAVCQKNSSLCEWLLNHKQEQAAALLLSRDAEGKSALLHAASLKPGSFSIVKKLVEEMEKRGMRWRDAKDNQGASLLYHAGLPRGMLSNQTEILAGGDPGMFLLLFGADAHPFAFSHQNRDSPMTLSQNTSTKGGEGEASAWLSAQLGNLGQSSELGLHFYSLLRTAFPTTFRQNEIKAALILTEFPPDKLHFGRVSVLLLSLLKAHEEHMQSHPDSLLCSGSPHFAKERWLREAVKALLQVVRFRLCRALRFHATVLLAVGGTLPRSSNWGDEVYKKALERLAAGRGGAVFSMQSALWRHDFDRVALLMDGGDEGIPSFSPFQPSEGARLQSNSGIHTRMRGEREAWKEPIRETRGAFAKWLGGSVSGAGPQGKAGGSAWPRRPLFVHSLLSSASRDPDPESQPTTRAASSSSSSSPCLLTGGPTPTPSRDTDEIEKTWHVPVMRECVLSALRIENKIDEETTFALVRLVGKAMKGASKA</sequence>
<dbReference type="SUPFAM" id="SSF48403">
    <property type="entry name" value="Ankyrin repeat"/>
    <property type="match status" value="1"/>
</dbReference>
<feature type="compositionally biased region" description="Low complexity" evidence="4">
    <location>
        <begin position="832"/>
        <end position="846"/>
    </location>
</feature>
<evidence type="ECO:0000256" key="1">
    <source>
        <dbReference type="ARBA" id="ARBA00022737"/>
    </source>
</evidence>
<feature type="compositionally biased region" description="Polar residues" evidence="4">
    <location>
        <begin position="15"/>
        <end position="25"/>
    </location>
</feature>
<accession>A0A0G4HTQ6</accession>
<feature type="region of interest" description="Disordered" evidence="4">
    <location>
        <begin position="814"/>
        <end position="858"/>
    </location>
</feature>
<dbReference type="Gene3D" id="1.25.40.20">
    <property type="entry name" value="Ankyrin repeat-containing domain"/>
    <property type="match status" value="2"/>
</dbReference>
<dbReference type="AlphaFoldDB" id="A0A0G4HTQ6"/>
<feature type="compositionally biased region" description="Basic and acidic residues" evidence="4">
    <location>
        <begin position="99"/>
        <end position="116"/>
    </location>
</feature>
<evidence type="ECO:0000256" key="4">
    <source>
        <dbReference type="SAM" id="MobiDB-lite"/>
    </source>
</evidence>
<feature type="repeat" description="ANK" evidence="3">
    <location>
        <begin position="184"/>
        <end position="222"/>
    </location>
</feature>
<reference evidence="5" key="1">
    <citation type="submission" date="2014-11" db="EMBL/GenBank/DDBJ databases">
        <authorList>
            <person name="Otto D Thomas"/>
            <person name="Naeem Raeece"/>
        </authorList>
    </citation>
    <scope>NUCLEOTIDE SEQUENCE</scope>
</reference>
<feature type="region of interest" description="Disordered" evidence="4">
    <location>
        <begin position="1"/>
        <end position="42"/>
    </location>
</feature>
<feature type="region of interest" description="Disordered" evidence="4">
    <location>
        <begin position="99"/>
        <end position="118"/>
    </location>
</feature>
<keyword evidence="2 3" id="KW-0040">ANK repeat</keyword>
<dbReference type="InterPro" id="IPR051637">
    <property type="entry name" value="Ank_repeat_dom-contain_49"/>
</dbReference>
<gene>
    <name evidence="5" type="ORF">Cvel_31567</name>
</gene>
<dbReference type="PANTHER" id="PTHR24180">
    <property type="entry name" value="CYCLIN-DEPENDENT KINASE INHIBITOR 2C-RELATED"/>
    <property type="match status" value="1"/>
</dbReference>
<name>A0A0G4HTQ6_9ALVE</name>
<evidence type="ECO:0000256" key="3">
    <source>
        <dbReference type="PROSITE-ProRule" id="PRU00023"/>
    </source>
</evidence>
<organism evidence="5">
    <name type="scientific">Chromera velia CCMP2878</name>
    <dbReference type="NCBI Taxonomy" id="1169474"/>
    <lineage>
        <taxon>Eukaryota</taxon>
        <taxon>Sar</taxon>
        <taxon>Alveolata</taxon>
        <taxon>Colpodellida</taxon>
        <taxon>Chromeraceae</taxon>
        <taxon>Chromera</taxon>
    </lineage>
</organism>